<dbReference type="EMBL" id="QKWP01000023">
    <property type="protein sequence ID" value="RIB30048.1"/>
    <property type="molecule type" value="Genomic_DNA"/>
</dbReference>
<feature type="transmembrane region" description="Helical" evidence="2">
    <location>
        <begin position="35"/>
        <end position="54"/>
    </location>
</feature>
<name>A0A397W6Z6_9GLOM</name>
<keyword evidence="2" id="KW-0812">Transmembrane</keyword>
<keyword evidence="4" id="KW-1185">Reference proteome</keyword>
<gene>
    <name evidence="3" type="ORF">C2G38_2153836</name>
</gene>
<evidence type="ECO:0000313" key="3">
    <source>
        <dbReference type="EMBL" id="RIB30048.1"/>
    </source>
</evidence>
<feature type="region of interest" description="Disordered" evidence="1">
    <location>
        <begin position="1"/>
        <end position="26"/>
    </location>
</feature>
<organism evidence="3 4">
    <name type="scientific">Gigaspora rosea</name>
    <dbReference type="NCBI Taxonomy" id="44941"/>
    <lineage>
        <taxon>Eukaryota</taxon>
        <taxon>Fungi</taxon>
        <taxon>Fungi incertae sedis</taxon>
        <taxon>Mucoromycota</taxon>
        <taxon>Glomeromycotina</taxon>
        <taxon>Glomeromycetes</taxon>
        <taxon>Diversisporales</taxon>
        <taxon>Gigasporaceae</taxon>
        <taxon>Gigaspora</taxon>
    </lineage>
</organism>
<comment type="caution">
    <text evidence="3">The sequence shown here is derived from an EMBL/GenBank/DDBJ whole genome shotgun (WGS) entry which is preliminary data.</text>
</comment>
<protein>
    <submittedName>
        <fullName evidence="3">Uncharacterized protein</fullName>
    </submittedName>
</protein>
<reference evidence="3 4" key="1">
    <citation type="submission" date="2018-06" db="EMBL/GenBank/DDBJ databases">
        <title>Comparative genomics reveals the genomic features of Rhizophagus irregularis, R. cerebriforme, R. diaphanum and Gigaspora rosea, and their symbiotic lifestyle signature.</title>
        <authorList>
            <person name="Morin E."/>
            <person name="San Clemente H."/>
            <person name="Chen E.C.H."/>
            <person name="De La Providencia I."/>
            <person name="Hainaut M."/>
            <person name="Kuo A."/>
            <person name="Kohler A."/>
            <person name="Murat C."/>
            <person name="Tang N."/>
            <person name="Roy S."/>
            <person name="Loubradou J."/>
            <person name="Henrissat B."/>
            <person name="Grigoriev I.V."/>
            <person name="Corradi N."/>
            <person name="Roux C."/>
            <person name="Martin F.M."/>
        </authorList>
    </citation>
    <scope>NUCLEOTIDE SEQUENCE [LARGE SCALE GENOMIC DNA]</scope>
    <source>
        <strain evidence="3 4">DAOM 194757</strain>
    </source>
</reference>
<keyword evidence="2" id="KW-1133">Transmembrane helix</keyword>
<evidence type="ECO:0000256" key="2">
    <source>
        <dbReference type="SAM" id="Phobius"/>
    </source>
</evidence>
<evidence type="ECO:0000256" key="1">
    <source>
        <dbReference type="SAM" id="MobiDB-lite"/>
    </source>
</evidence>
<proteinExistence type="predicted"/>
<sequence>MAQNESDNEHEESYYEKISQSTTTYNSEGRPKIELILMVNLISIVELILTVNLISTVELILTVNLISTVELILTIKLISTVENNFGFNS</sequence>
<feature type="compositionally biased region" description="Acidic residues" evidence="1">
    <location>
        <begin position="1"/>
        <end position="10"/>
    </location>
</feature>
<dbReference type="AlphaFoldDB" id="A0A397W6Z6"/>
<evidence type="ECO:0000313" key="4">
    <source>
        <dbReference type="Proteomes" id="UP000266673"/>
    </source>
</evidence>
<dbReference type="Proteomes" id="UP000266673">
    <property type="component" value="Unassembled WGS sequence"/>
</dbReference>
<keyword evidence="2" id="KW-0472">Membrane</keyword>
<accession>A0A397W6Z6</accession>